<evidence type="ECO:0000313" key="2">
    <source>
        <dbReference type="Proteomes" id="UP000094444"/>
    </source>
</evidence>
<dbReference type="AlphaFoldDB" id="A0A2P5IF69"/>
<keyword evidence="2" id="KW-1185">Reference proteome</keyword>
<evidence type="ECO:0008006" key="3">
    <source>
        <dbReference type="Google" id="ProtNLM"/>
    </source>
</evidence>
<reference evidence="1" key="1">
    <citation type="submission" date="2017-09" db="EMBL/GenBank/DDBJ databases">
        <title>Polyketide synthases of a Diaporthe helianthi virulent isolate.</title>
        <authorList>
            <person name="Baroncelli R."/>
        </authorList>
    </citation>
    <scope>NUCLEOTIDE SEQUENCE [LARGE SCALE GENOMIC DNA]</scope>
    <source>
        <strain evidence="1">7/96</strain>
    </source>
</reference>
<comment type="caution">
    <text evidence="1">The sequence shown here is derived from an EMBL/GenBank/DDBJ whole genome shotgun (WGS) entry which is preliminary data.</text>
</comment>
<dbReference type="Gene3D" id="3.40.630.30">
    <property type="match status" value="1"/>
</dbReference>
<organism evidence="1 2">
    <name type="scientific">Diaporthe helianthi</name>
    <dbReference type="NCBI Taxonomy" id="158607"/>
    <lineage>
        <taxon>Eukaryota</taxon>
        <taxon>Fungi</taxon>
        <taxon>Dikarya</taxon>
        <taxon>Ascomycota</taxon>
        <taxon>Pezizomycotina</taxon>
        <taxon>Sordariomycetes</taxon>
        <taxon>Sordariomycetidae</taxon>
        <taxon>Diaporthales</taxon>
        <taxon>Diaporthaceae</taxon>
        <taxon>Diaporthe</taxon>
    </lineage>
</organism>
<dbReference type="EMBL" id="MAVT02000019">
    <property type="protein sequence ID" value="POS81129.1"/>
    <property type="molecule type" value="Genomic_DNA"/>
</dbReference>
<name>A0A2P5IF69_DIAHE</name>
<dbReference type="STRING" id="158607.A0A2P5IF69"/>
<dbReference type="SUPFAM" id="SSF55729">
    <property type="entry name" value="Acyl-CoA N-acyltransferases (Nat)"/>
    <property type="match status" value="1"/>
</dbReference>
<dbReference type="InterPro" id="IPR016181">
    <property type="entry name" value="Acyl_CoA_acyltransferase"/>
</dbReference>
<gene>
    <name evidence="1" type="ORF">DHEL01_v200496</name>
</gene>
<dbReference type="Proteomes" id="UP000094444">
    <property type="component" value="Unassembled WGS sequence"/>
</dbReference>
<proteinExistence type="predicted"/>
<dbReference type="InParanoid" id="A0A2P5IF69"/>
<sequence length="239" mass="27323">MADTKPRVDLIPWDFDSEEHQQRMYLQRVACGWRSDEVQRWVELGKAGQKTLYWILLAEDLSDRETLTSKHTAEFPKESAPITDTVTTHWQKPRKPSKRAFIPIGHVALDIRPEDYAHLKLTDDGIVWVAGLYISWGLQSQGFGREAMGVVERIASLEPLSATWIVLDTMPRDQQVKSAFIKKALAAQGKPSPGVLTQTWYEKQGYEVFARDVAVYSLEDEVTGETESFDYLYLMKNLT</sequence>
<evidence type="ECO:0000313" key="1">
    <source>
        <dbReference type="EMBL" id="POS81129.1"/>
    </source>
</evidence>
<accession>A0A2P5IF69</accession>
<protein>
    <recommendedName>
        <fullName evidence="3">N-acetyltransferase domain-containing protein</fullName>
    </recommendedName>
</protein>
<dbReference type="OrthoDB" id="2326446at2759"/>